<evidence type="ECO:0000313" key="9">
    <source>
        <dbReference type="EMBL" id="KIY93906.1"/>
    </source>
</evidence>
<feature type="transmembrane region" description="Helical" evidence="7">
    <location>
        <begin position="135"/>
        <end position="156"/>
    </location>
</feature>
<keyword evidence="3 7" id="KW-0812">Transmembrane</keyword>
<gene>
    <name evidence="9" type="ORF">MNEG_14056</name>
</gene>
<keyword evidence="5 7" id="KW-1133">Transmembrane helix</keyword>
<evidence type="ECO:0000313" key="10">
    <source>
        <dbReference type="Proteomes" id="UP000054498"/>
    </source>
</evidence>
<keyword evidence="6 7" id="KW-0472">Membrane</keyword>
<dbReference type="Pfam" id="PF01490">
    <property type="entry name" value="Aa_trans"/>
    <property type="match status" value="2"/>
</dbReference>
<feature type="transmembrane region" description="Helical" evidence="7">
    <location>
        <begin position="7"/>
        <end position="28"/>
    </location>
</feature>
<accession>A0A0D2LWG9</accession>
<feature type="transmembrane region" description="Helical" evidence="7">
    <location>
        <begin position="48"/>
        <end position="76"/>
    </location>
</feature>
<protein>
    <recommendedName>
        <fullName evidence="8">Amino acid transporter transmembrane domain-containing protein</fullName>
    </recommendedName>
</protein>
<reference evidence="9 10" key="1">
    <citation type="journal article" date="2013" name="BMC Genomics">
        <title>Reconstruction of the lipid metabolism for the microalga Monoraphidium neglectum from its genome sequence reveals characteristics suitable for biofuel production.</title>
        <authorList>
            <person name="Bogen C."/>
            <person name="Al-Dilaimi A."/>
            <person name="Albersmeier A."/>
            <person name="Wichmann J."/>
            <person name="Grundmann M."/>
            <person name="Rupp O."/>
            <person name="Lauersen K.J."/>
            <person name="Blifernez-Klassen O."/>
            <person name="Kalinowski J."/>
            <person name="Goesmann A."/>
            <person name="Mussgnug J.H."/>
            <person name="Kruse O."/>
        </authorList>
    </citation>
    <scope>NUCLEOTIDE SEQUENCE [LARGE SCALE GENOMIC DNA]</scope>
    <source>
        <strain evidence="9 10">SAG 48.87</strain>
    </source>
</reference>
<organism evidence="9 10">
    <name type="scientific">Monoraphidium neglectum</name>
    <dbReference type="NCBI Taxonomy" id="145388"/>
    <lineage>
        <taxon>Eukaryota</taxon>
        <taxon>Viridiplantae</taxon>
        <taxon>Chlorophyta</taxon>
        <taxon>core chlorophytes</taxon>
        <taxon>Chlorophyceae</taxon>
        <taxon>CS clade</taxon>
        <taxon>Sphaeropleales</taxon>
        <taxon>Selenastraceae</taxon>
        <taxon>Monoraphidium</taxon>
    </lineage>
</organism>
<dbReference type="InterPro" id="IPR013057">
    <property type="entry name" value="AA_transpt_TM"/>
</dbReference>
<dbReference type="GeneID" id="25731580"/>
<dbReference type="RefSeq" id="XP_013892926.1">
    <property type="nucleotide sequence ID" value="XM_014037472.1"/>
</dbReference>
<keyword evidence="2" id="KW-0813">Transport</keyword>
<dbReference type="PANTHER" id="PTHR48017">
    <property type="entry name" value="OS05G0424000 PROTEIN-RELATED"/>
    <property type="match status" value="1"/>
</dbReference>
<dbReference type="AlphaFoldDB" id="A0A0D2LWG9"/>
<evidence type="ECO:0000256" key="6">
    <source>
        <dbReference type="ARBA" id="ARBA00023136"/>
    </source>
</evidence>
<evidence type="ECO:0000256" key="4">
    <source>
        <dbReference type="ARBA" id="ARBA00022970"/>
    </source>
</evidence>
<dbReference type="KEGG" id="mng:MNEG_14056"/>
<evidence type="ECO:0000256" key="1">
    <source>
        <dbReference type="ARBA" id="ARBA00004370"/>
    </source>
</evidence>
<dbReference type="OrthoDB" id="40134at2759"/>
<keyword evidence="4" id="KW-0029">Amino-acid transport</keyword>
<feature type="domain" description="Amino acid transporter transmembrane" evidence="8">
    <location>
        <begin position="2"/>
        <end position="62"/>
    </location>
</feature>
<dbReference type="Proteomes" id="UP000054498">
    <property type="component" value="Unassembled WGS sequence"/>
</dbReference>
<dbReference type="GO" id="GO:0006865">
    <property type="term" value="P:amino acid transport"/>
    <property type="evidence" value="ECO:0007669"/>
    <property type="project" value="UniProtKB-KW"/>
</dbReference>
<dbReference type="EMBL" id="KK104446">
    <property type="protein sequence ID" value="KIY93906.1"/>
    <property type="molecule type" value="Genomic_DNA"/>
</dbReference>
<comment type="subcellular location">
    <subcellularLocation>
        <location evidence="1">Membrane</location>
    </subcellularLocation>
</comment>
<sequence length="203" mass="22426">MRGVNAAFVITGILYFSVAISGFAALGHDTGSNIILSLSNGPMWVRNMARIFVVIHVLAAYQRIGVFVVILVLAAYQVYSHPVFDWIETFFGTKRGCTAFSYGSWASRLVLRTIYVGLVTLVAILIPFFTDLMALIGAVAITPTTFLLPPLLWLYVRKPRRFGFEWSINVLLVIVTGICGVLGAVSGMWLIVTHASQFRLLHN</sequence>
<evidence type="ECO:0000256" key="5">
    <source>
        <dbReference type="ARBA" id="ARBA00022989"/>
    </source>
</evidence>
<evidence type="ECO:0000256" key="2">
    <source>
        <dbReference type="ARBA" id="ARBA00022448"/>
    </source>
</evidence>
<feature type="transmembrane region" description="Helical" evidence="7">
    <location>
        <begin position="109"/>
        <end position="129"/>
    </location>
</feature>
<keyword evidence="10" id="KW-1185">Reference proteome</keyword>
<evidence type="ECO:0000256" key="7">
    <source>
        <dbReference type="SAM" id="Phobius"/>
    </source>
</evidence>
<feature type="transmembrane region" description="Helical" evidence="7">
    <location>
        <begin position="168"/>
        <end position="192"/>
    </location>
</feature>
<evidence type="ECO:0000256" key="3">
    <source>
        <dbReference type="ARBA" id="ARBA00022692"/>
    </source>
</evidence>
<feature type="domain" description="Amino acid transporter transmembrane" evidence="8">
    <location>
        <begin position="64"/>
        <end position="191"/>
    </location>
</feature>
<dbReference type="GO" id="GO:0016020">
    <property type="term" value="C:membrane"/>
    <property type="evidence" value="ECO:0007669"/>
    <property type="project" value="UniProtKB-SubCell"/>
</dbReference>
<dbReference type="STRING" id="145388.A0A0D2LWG9"/>
<proteinExistence type="predicted"/>
<name>A0A0D2LWG9_9CHLO</name>
<evidence type="ECO:0000259" key="8">
    <source>
        <dbReference type="Pfam" id="PF01490"/>
    </source>
</evidence>